<dbReference type="OrthoDB" id="6615389at2759"/>
<evidence type="ECO:0000256" key="2">
    <source>
        <dbReference type="SAM" id="MobiDB-lite"/>
    </source>
</evidence>
<evidence type="ECO:0000256" key="1">
    <source>
        <dbReference type="PROSITE-ProRule" id="PRU00042"/>
    </source>
</evidence>
<dbReference type="GO" id="GO:0008270">
    <property type="term" value="F:zinc ion binding"/>
    <property type="evidence" value="ECO:0007669"/>
    <property type="project" value="UniProtKB-KW"/>
</dbReference>
<evidence type="ECO:0000313" key="5">
    <source>
        <dbReference type="Proteomes" id="UP000478052"/>
    </source>
</evidence>
<gene>
    <name evidence="4" type="ORF">FWK35_00010988</name>
</gene>
<feature type="region of interest" description="Disordered" evidence="2">
    <location>
        <begin position="1069"/>
        <end position="1103"/>
    </location>
</feature>
<sequence length="2100" mass="238340">MGGADGPPPQDADHSSSNDGTVPEDDPNYFDKLLTHLRTFLPFLTKVIDSSELLEIQPDHVTKLQCLYELVDNKRFAFGLKPLPIGTNTNRLLMGLDLSNELWLSPDRLKTCKKVFYDLYDSYSNLLNYYNVFVLTDTSELSQYLPEDFKTSWMKETKLNEQQISSEVKYTFNKSIQNQNSKSEPSNNLSVPSTSNNNMANNQPDSLKDLTSNNEDTIDKNVMMSESSSSQNVLSDFVSKKNDLPEFSDSRLRLNKIIGFAANASIEKLNKSDESIPHSELTTQIFNEIINQNNSPVLYKDMLKGINMDDIDVNYVKEVIEGIKKASCVGPVQPPPLPPSDLMDLGASKINLISTAEPNSNEVVIHNTLLSKSTTVNRAQSNTEMNKLHNATSSNDTRQKFISALKPGTLIDLENSKVSRTSLHIESLRPVIKANEKSNDIKTSVADIGVPRDPRIRKKSLLSSENSVSPIITHAPLISNVQNSLSTNIPTTFTPNMDNSKATLFETRAQEMSGYNGPSPPNHPNSHMLNTPFYSEHIGGSSVQFQNRPLSQNQNRQNRNDFNQFGNSSQMHVIPSHCEPMVKYCEPVPFKVHSNDIVSKRDPRSSKNVPLINKIPFRNYKEYREAKYGKEQNKGLDKNKQINQAFEKIEKNNTINSSYNTFGIVNETANIKGFKIPKIKHNEDLIDNSTLKNFKSKMFGSSKNNVDVSKPEKNSIILKNTELKKSNDSKTDTKKMDTINISHTEKDLEIKISENSITDIDHKIKTMVNNNSDKDERFPEINPEEITVNIPSEVNKDELDSKVEQNNMFVELIKPKKTKKPKKYSKEKEFEKIVKEAVESSYDDVYGPRTRTRCSLLKKDKTLNISNVNSPKPKFEKNDLSKNDKKLESGECSKKLDNVSILNTEDVSEPLKIGHNIISSTSKEQSEVVNSTTTEILCKSQAENIVSSNEINSTADNNPKIDEIVIDILKNPMFISIFQDKNKVEKLTKLLEGSDVNINEDKSKFKDILSEEQLDIDKQKKRKMKKEKRKRKKMKKNLSEESSESVNDISDDSNLNQAESIKITKSKNNNLNEFNQGNTNSLNINSHSSTDRHKLKSIKRKKSKESYGNFEILKDKCKPELKNLKIVLAKFDKNIKRSEDCNSDISSTGIDIPTNNKPINIDKAQKKKPKKPFYGPLSVKLARQKMEIERKNSKNKQDNKNQFKYKTTTDEKRLKSTHICDKNSELYFSFMNKQPIVLLSPYTKLDEITSKKSVVQNSNVSTVIEPNVNVSKPELKKARPSELDKLHADISEMFDCEAVLNASNIRQCRTNKQIDYVNTNVVSSKKKKASNIEKLDTNNDKNELICSIKNPKNTKKKVKKSTLKLKNKIKGVEKSTANKTIPPVVVKTAVLNITSNKQSDILKKKRKGHKKFKKSNRNQLNNVINDSVLYDESELNNVSNNKISTEVIPRVLSEYEFKDKSYFQTADNILECKFCDYKDKGLNIVLHFKDKHSEEEVLPSRLPMNCAKPLILQSIKDNFLYQNSQDSKPFCLGPMNDNYTCVFCQVIFHDYFKFYDHLTGHTGEYRFKCKMCDQIYSNEDDLDKHILEHADYDKNNGISHLIYPNPISSKIVFGYLCSFCYFVQLYYNNMVKHMELRHFDEDKKLNGQWTVIRISMSMTDENYIDSPTGFDNLVGCLPPIQDDQVISESNDNEDQIQHLTEDLNIVSERTQAQCDFILSIKKEIAEQMNNEISSISKCSPLLVIDDSPSELSIFENPPNLIIDKNSPKFAFDKNPSESSVDKNLTESIIGINPPESVICMNHPKSDIDVNSPESVIGVNPLESLIDVNHSESYIDVNHPESDIDVNPSGSIIDVNPVESVIDVNHPESDIDVNHPESDIDVNPSGSIIDVNPVELVIDVNHPESDIDVNPPELLMSVNHTESNTEVNPLETNMLKFLPEQAYQSPTNETRISTEVSDIENFEITLKGNSIKYTLAGLSCELINSMALFKCSILNCPENQFSTVDLNDFHKHINQNHKFVVWDGKCELCHDNLKLVSKQYYIKNALKHLVTHHLDFKNKEQPNHMINSEGLNVDQSLSSTSQDVNNTPTVRNVIVKKFAFV</sequence>
<feature type="compositionally biased region" description="Basic residues" evidence="2">
    <location>
        <begin position="1093"/>
        <end position="1103"/>
    </location>
</feature>
<keyword evidence="1" id="KW-0863">Zinc-finger</keyword>
<dbReference type="PANTHER" id="PTHR40380:SF1">
    <property type="match status" value="1"/>
</dbReference>
<name>A0A6G0Z715_APHCR</name>
<dbReference type="PROSITE" id="PS50157">
    <property type="entry name" value="ZINC_FINGER_C2H2_2"/>
    <property type="match status" value="2"/>
</dbReference>
<proteinExistence type="predicted"/>
<dbReference type="EMBL" id="VUJU01001163">
    <property type="protein sequence ID" value="KAF0766553.1"/>
    <property type="molecule type" value="Genomic_DNA"/>
</dbReference>
<feature type="region of interest" description="Disordered" evidence="2">
    <location>
        <begin position="1"/>
        <end position="25"/>
    </location>
</feature>
<keyword evidence="1" id="KW-0479">Metal-binding</keyword>
<feature type="domain" description="C2H2-type" evidence="3">
    <location>
        <begin position="1539"/>
        <end position="1566"/>
    </location>
</feature>
<feature type="region of interest" description="Disordered" evidence="2">
    <location>
        <begin position="513"/>
        <end position="538"/>
    </location>
</feature>
<evidence type="ECO:0000259" key="3">
    <source>
        <dbReference type="PROSITE" id="PS50157"/>
    </source>
</evidence>
<feature type="compositionally biased region" description="Pro residues" evidence="2">
    <location>
        <begin position="1"/>
        <end position="10"/>
    </location>
</feature>
<dbReference type="PROSITE" id="PS00028">
    <property type="entry name" value="ZINC_FINGER_C2H2_1"/>
    <property type="match status" value="2"/>
</dbReference>
<keyword evidence="1" id="KW-0862">Zinc</keyword>
<keyword evidence="5" id="KW-1185">Reference proteome</keyword>
<accession>A0A6G0Z715</accession>
<feature type="compositionally biased region" description="Basic residues" evidence="2">
    <location>
        <begin position="1019"/>
        <end position="1036"/>
    </location>
</feature>
<feature type="region of interest" description="Disordered" evidence="2">
    <location>
        <begin position="176"/>
        <end position="213"/>
    </location>
</feature>
<dbReference type="Gene3D" id="3.30.160.60">
    <property type="entry name" value="Classic Zinc Finger"/>
    <property type="match status" value="1"/>
</dbReference>
<dbReference type="InterPro" id="IPR036236">
    <property type="entry name" value="Znf_C2H2_sf"/>
</dbReference>
<organism evidence="4 5">
    <name type="scientific">Aphis craccivora</name>
    <name type="common">Cowpea aphid</name>
    <dbReference type="NCBI Taxonomy" id="307492"/>
    <lineage>
        <taxon>Eukaryota</taxon>
        <taxon>Metazoa</taxon>
        <taxon>Ecdysozoa</taxon>
        <taxon>Arthropoda</taxon>
        <taxon>Hexapoda</taxon>
        <taxon>Insecta</taxon>
        <taxon>Pterygota</taxon>
        <taxon>Neoptera</taxon>
        <taxon>Paraneoptera</taxon>
        <taxon>Hemiptera</taxon>
        <taxon>Sternorrhyncha</taxon>
        <taxon>Aphidomorpha</taxon>
        <taxon>Aphidoidea</taxon>
        <taxon>Aphididae</taxon>
        <taxon>Aphidini</taxon>
        <taxon>Aphis</taxon>
        <taxon>Aphis</taxon>
    </lineage>
</organism>
<dbReference type="Proteomes" id="UP000478052">
    <property type="component" value="Unassembled WGS sequence"/>
</dbReference>
<evidence type="ECO:0000313" key="4">
    <source>
        <dbReference type="EMBL" id="KAF0766553.1"/>
    </source>
</evidence>
<comment type="caution">
    <text evidence="4">The sequence shown here is derived from an EMBL/GenBank/DDBJ whole genome shotgun (WGS) entry which is preliminary data.</text>
</comment>
<reference evidence="4 5" key="1">
    <citation type="submission" date="2019-08" db="EMBL/GenBank/DDBJ databases">
        <title>Whole genome of Aphis craccivora.</title>
        <authorList>
            <person name="Voronova N.V."/>
            <person name="Shulinski R.S."/>
            <person name="Bandarenka Y.V."/>
            <person name="Zhorov D.G."/>
            <person name="Warner D."/>
        </authorList>
    </citation>
    <scope>NUCLEOTIDE SEQUENCE [LARGE SCALE GENOMIC DNA]</scope>
    <source>
        <strain evidence="4">180601</strain>
        <tissue evidence="4">Whole Body</tissue>
    </source>
</reference>
<feature type="domain" description="C2H2-type" evidence="3">
    <location>
        <begin position="1567"/>
        <end position="1594"/>
    </location>
</feature>
<feature type="region of interest" description="Disordered" evidence="2">
    <location>
        <begin position="1018"/>
        <end position="1053"/>
    </location>
</feature>
<dbReference type="SUPFAM" id="SSF57667">
    <property type="entry name" value="beta-beta-alpha zinc fingers"/>
    <property type="match status" value="1"/>
</dbReference>
<protein>
    <recommendedName>
        <fullName evidence="3">C2H2-type domain-containing protein</fullName>
    </recommendedName>
</protein>
<feature type="compositionally biased region" description="Polar residues" evidence="2">
    <location>
        <begin position="1069"/>
        <end position="1088"/>
    </location>
</feature>
<feature type="compositionally biased region" description="Polar residues" evidence="2">
    <location>
        <begin position="1044"/>
        <end position="1053"/>
    </location>
</feature>
<dbReference type="SMART" id="SM00355">
    <property type="entry name" value="ZnF_C2H2"/>
    <property type="match status" value="5"/>
</dbReference>
<dbReference type="PANTHER" id="PTHR40380">
    <property type="entry name" value="FIBRONECTIN TYPE-III DOMAIN-CONTAINING PROTEIN-RELATED"/>
    <property type="match status" value="1"/>
</dbReference>
<dbReference type="InterPro" id="IPR013087">
    <property type="entry name" value="Znf_C2H2_type"/>
</dbReference>